<organism evidence="1 2">
    <name type="scientific">Rubripirellula tenax</name>
    <dbReference type="NCBI Taxonomy" id="2528015"/>
    <lineage>
        <taxon>Bacteria</taxon>
        <taxon>Pseudomonadati</taxon>
        <taxon>Planctomycetota</taxon>
        <taxon>Planctomycetia</taxon>
        <taxon>Pirellulales</taxon>
        <taxon>Pirellulaceae</taxon>
        <taxon>Rubripirellula</taxon>
    </lineage>
</organism>
<reference evidence="1 2" key="1">
    <citation type="submission" date="2019-02" db="EMBL/GenBank/DDBJ databases">
        <title>Deep-cultivation of Planctomycetes and their phenomic and genomic characterization uncovers novel biology.</title>
        <authorList>
            <person name="Wiegand S."/>
            <person name="Jogler M."/>
            <person name="Boedeker C."/>
            <person name="Pinto D."/>
            <person name="Vollmers J."/>
            <person name="Rivas-Marin E."/>
            <person name="Kohn T."/>
            <person name="Peeters S.H."/>
            <person name="Heuer A."/>
            <person name="Rast P."/>
            <person name="Oberbeckmann S."/>
            <person name="Bunk B."/>
            <person name="Jeske O."/>
            <person name="Meyerdierks A."/>
            <person name="Storesund J.E."/>
            <person name="Kallscheuer N."/>
            <person name="Luecker S."/>
            <person name="Lage O.M."/>
            <person name="Pohl T."/>
            <person name="Merkel B.J."/>
            <person name="Hornburger P."/>
            <person name="Mueller R.-W."/>
            <person name="Bruemmer F."/>
            <person name="Labrenz M."/>
            <person name="Spormann A.M."/>
            <person name="Op Den Camp H."/>
            <person name="Overmann J."/>
            <person name="Amann R."/>
            <person name="Jetten M.S.M."/>
            <person name="Mascher T."/>
            <person name="Medema M.H."/>
            <person name="Devos D.P."/>
            <person name="Kaster A.-K."/>
            <person name="Ovreas L."/>
            <person name="Rohde M."/>
            <person name="Galperin M.Y."/>
            <person name="Jogler C."/>
        </authorList>
    </citation>
    <scope>NUCLEOTIDE SEQUENCE [LARGE SCALE GENOMIC DNA]</scope>
    <source>
        <strain evidence="1 2">Poly51</strain>
    </source>
</reference>
<dbReference type="EMBL" id="SJPW01000006">
    <property type="protein sequence ID" value="TWU48976.1"/>
    <property type="molecule type" value="Genomic_DNA"/>
</dbReference>
<accession>A0A5C6EN33</accession>
<protein>
    <submittedName>
        <fullName evidence="1">Uncharacterized protein</fullName>
    </submittedName>
</protein>
<dbReference type="AlphaFoldDB" id="A0A5C6EN33"/>
<evidence type="ECO:0000313" key="2">
    <source>
        <dbReference type="Proteomes" id="UP000318288"/>
    </source>
</evidence>
<name>A0A5C6EN33_9BACT</name>
<comment type="caution">
    <text evidence="1">The sequence shown here is derived from an EMBL/GenBank/DDBJ whole genome shotgun (WGS) entry which is preliminary data.</text>
</comment>
<sequence length="88" mass="9908">MTFNTTHCERKRQFKTDNVSVHRAAANSFPFSKQCPTAASVQRIVILHLLFVLVISRYSSRHSASAHSVLLGDILYNSSEQSKQNLCN</sequence>
<gene>
    <name evidence="1" type="ORF">Poly51_48800</name>
</gene>
<evidence type="ECO:0000313" key="1">
    <source>
        <dbReference type="EMBL" id="TWU48976.1"/>
    </source>
</evidence>
<proteinExistence type="predicted"/>
<dbReference type="Proteomes" id="UP000318288">
    <property type="component" value="Unassembled WGS sequence"/>
</dbReference>
<keyword evidence="2" id="KW-1185">Reference proteome</keyword>